<name>A0A1B1U5A6_9HELI</name>
<organism evidence="1 2">
    <name type="scientific">Helicobacter enhydrae</name>
    <dbReference type="NCBI Taxonomy" id="222136"/>
    <lineage>
        <taxon>Bacteria</taxon>
        <taxon>Pseudomonadati</taxon>
        <taxon>Campylobacterota</taxon>
        <taxon>Epsilonproteobacteria</taxon>
        <taxon>Campylobacterales</taxon>
        <taxon>Helicobacteraceae</taxon>
        <taxon>Helicobacter</taxon>
    </lineage>
</organism>
<proteinExistence type="predicted"/>
<dbReference type="STRING" id="222136.BBW65_03680"/>
<dbReference type="EMBL" id="CP016503">
    <property type="protein sequence ID" value="ANV97953.1"/>
    <property type="molecule type" value="Genomic_DNA"/>
</dbReference>
<evidence type="ECO:0000313" key="2">
    <source>
        <dbReference type="Proteomes" id="UP000092884"/>
    </source>
</evidence>
<dbReference type="OrthoDB" id="5339711at2"/>
<reference evidence="2" key="1">
    <citation type="submission" date="2016-07" db="EMBL/GenBank/DDBJ databases">
        <authorList>
            <person name="Florea S."/>
            <person name="Webb J.S."/>
            <person name="Jaromczyk J."/>
            <person name="Schardl C.L."/>
        </authorList>
    </citation>
    <scope>NUCLEOTIDE SEQUENCE [LARGE SCALE GENOMIC DNA]</scope>
    <source>
        <strain evidence="2">MIT 01-6242</strain>
    </source>
</reference>
<evidence type="ECO:0000313" key="1">
    <source>
        <dbReference type="EMBL" id="ANV97953.1"/>
    </source>
</evidence>
<gene>
    <name evidence="1" type="ORF">BBW65_03680</name>
</gene>
<dbReference type="AlphaFoldDB" id="A0A1B1U5A6"/>
<dbReference type="Proteomes" id="UP000092884">
    <property type="component" value="Chromosome"/>
</dbReference>
<sequence>MLIIGHQAIPYPKFVKIHSIQDINHTLANEIVWFSSTEDEDFHISTFCHTNQVCYAFYASTPSDLVIYANLGAKYIITHSLFELQEIARDYLLDTQILFVIDDMQEIAEMIAKRVDGVILASVLKE</sequence>
<accession>A0A1B1U5A6</accession>
<dbReference type="RefSeq" id="WP_066339875.1">
    <property type="nucleotide sequence ID" value="NZ_CP016503.1"/>
</dbReference>
<dbReference type="KEGG" id="het:BBW65_03680"/>
<keyword evidence="2" id="KW-1185">Reference proteome</keyword>
<protein>
    <submittedName>
        <fullName evidence="1">Uncharacterized protein</fullName>
    </submittedName>
</protein>